<feature type="domain" description="Reverse transcriptase" evidence="1">
    <location>
        <begin position="1"/>
        <end position="82"/>
    </location>
</feature>
<evidence type="ECO:0000313" key="2">
    <source>
        <dbReference type="EnsemblMetazoa" id="AQUA011825-PA"/>
    </source>
</evidence>
<dbReference type="InterPro" id="IPR000477">
    <property type="entry name" value="RT_dom"/>
</dbReference>
<evidence type="ECO:0000313" key="3">
    <source>
        <dbReference type="Proteomes" id="UP000076407"/>
    </source>
</evidence>
<reference evidence="2" key="1">
    <citation type="submission" date="2020-05" db="UniProtKB">
        <authorList>
            <consortium name="EnsemblMetazoa"/>
        </authorList>
    </citation>
    <scope>IDENTIFICATION</scope>
    <source>
        <strain evidence="2">SANGQUA</strain>
    </source>
</reference>
<dbReference type="EnsemblMetazoa" id="AQUA011825-RA">
    <property type="protein sequence ID" value="AQUA011825-PA"/>
    <property type="gene ID" value="AQUA011825"/>
</dbReference>
<dbReference type="STRING" id="34691.A0A182XPM3"/>
<dbReference type="Proteomes" id="UP000076407">
    <property type="component" value="Unassembled WGS sequence"/>
</dbReference>
<organism evidence="2 3">
    <name type="scientific">Anopheles quadriannulatus</name>
    <name type="common">Mosquito</name>
    <dbReference type="NCBI Taxonomy" id="34691"/>
    <lineage>
        <taxon>Eukaryota</taxon>
        <taxon>Metazoa</taxon>
        <taxon>Ecdysozoa</taxon>
        <taxon>Arthropoda</taxon>
        <taxon>Hexapoda</taxon>
        <taxon>Insecta</taxon>
        <taxon>Pterygota</taxon>
        <taxon>Neoptera</taxon>
        <taxon>Endopterygota</taxon>
        <taxon>Diptera</taxon>
        <taxon>Nematocera</taxon>
        <taxon>Culicoidea</taxon>
        <taxon>Culicidae</taxon>
        <taxon>Anophelinae</taxon>
        <taxon>Anopheles</taxon>
    </lineage>
</organism>
<dbReference type="PANTHER" id="PTHR33332">
    <property type="entry name" value="REVERSE TRANSCRIPTASE DOMAIN-CONTAINING PROTEIN"/>
    <property type="match status" value="1"/>
</dbReference>
<evidence type="ECO:0000259" key="1">
    <source>
        <dbReference type="PROSITE" id="PS50878"/>
    </source>
</evidence>
<name>A0A182XPM3_ANOQN</name>
<accession>A0A182XPM3</accession>
<keyword evidence="3" id="KW-1185">Reference proteome</keyword>
<dbReference type="PROSITE" id="PS50878">
    <property type="entry name" value="RT_POL"/>
    <property type="match status" value="1"/>
</dbReference>
<dbReference type="Pfam" id="PF00078">
    <property type="entry name" value="RVT_1"/>
    <property type="match status" value="1"/>
</dbReference>
<proteinExistence type="predicted"/>
<dbReference type="AlphaFoldDB" id="A0A182XPM3"/>
<sequence>MLFLFADDTAIAVKGRNMIELKSRLQRCLDAFLRFAADWKIKINPSKTQAIKTLTPPLSPELLVNGTTVPWSPSVKYLGLTIDYKMIFRGHVESILERGHLLLKCLYPLISHNPTSCNICSSSMEYMCGNSPL</sequence>
<dbReference type="VEuPathDB" id="VectorBase:AQUA011825"/>
<protein>
    <submittedName>
        <fullName evidence="2">Reverse transcriptase domain-containing protein</fullName>
    </submittedName>
</protein>